<dbReference type="AlphaFoldDB" id="A0A2W6AJ46"/>
<dbReference type="EMBL" id="JAEKNS010000118">
    <property type="protein sequence ID" value="MBJ7595434.1"/>
    <property type="molecule type" value="Genomic_DNA"/>
</dbReference>
<feature type="transmembrane region" description="Helical" evidence="1">
    <location>
        <begin position="25"/>
        <end position="44"/>
    </location>
</feature>
<evidence type="ECO:0000313" key="3">
    <source>
        <dbReference type="EMBL" id="PZR83644.1"/>
    </source>
</evidence>
<protein>
    <submittedName>
        <fullName evidence="3">Uncharacterized protein</fullName>
    </submittedName>
</protein>
<keyword evidence="1" id="KW-0472">Membrane</keyword>
<gene>
    <name evidence="3" type="ORF">DLM65_01455</name>
    <name evidence="2" type="ORF">JF886_11365</name>
</gene>
<evidence type="ECO:0000313" key="4">
    <source>
        <dbReference type="Proteomes" id="UP000248724"/>
    </source>
</evidence>
<dbReference type="RefSeq" id="WP_337312543.1">
    <property type="nucleotide sequence ID" value="NZ_JAEKNS010000118.1"/>
</dbReference>
<comment type="caution">
    <text evidence="3">The sequence shown here is derived from an EMBL/GenBank/DDBJ whole genome shotgun (WGS) entry which is preliminary data.</text>
</comment>
<feature type="transmembrane region" description="Helical" evidence="1">
    <location>
        <begin position="122"/>
        <end position="140"/>
    </location>
</feature>
<accession>A0A2W6AJ46</accession>
<proteinExistence type="predicted"/>
<evidence type="ECO:0000313" key="2">
    <source>
        <dbReference type="EMBL" id="MBJ7595434.1"/>
    </source>
</evidence>
<sequence length="194" mass="20152">MADAGTVGRLRLAAELLLLRRLPPLARVAVLVVVGAACGVLGAWSLTVQHHYASQAGGGRLAALLAHGSSVATAWEGWAAALFFLAALLRLRRGAPEPPAGRTPVEELTLGQLRAGLVREYTIVRAGLVIISIVSLVDAARAARYVVAAVSGDRLARSSLAATLIEAAGLLLATVVLALWAATFRQQLDRIGAL</sequence>
<dbReference type="Proteomes" id="UP000606991">
    <property type="component" value="Unassembled WGS sequence"/>
</dbReference>
<reference evidence="2 5" key="3">
    <citation type="submission" date="2020-10" db="EMBL/GenBank/DDBJ databases">
        <title>Ca. Dormibacterota MAGs.</title>
        <authorList>
            <person name="Montgomery K."/>
        </authorList>
    </citation>
    <scope>NUCLEOTIDE SEQUENCE [LARGE SCALE GENOMIC DNA]</scope>
    <source>
        <strain evidence="2">SC8812_S17_18</strain>
    </source>
</reference>
<dbReference type="EMBL" id="QHBU01000029">
    <property type="protein sequence ID" value="PZR83644.1"/>
    <property type="molecule type" value="Genomic_DNA"/>
</dbReference>
<evidence type="ECO:0000256" key="1">
    <source>
        <dbReference type="SAM" id="Phobius"/>
    </source>
</evidence>
<keyword evidence="1" id="KW-0812">Transmembrane</keyword>
<accession>A0A934JWN9</accession>
<reference evidence="3" key="2">
    <citation type="submission" date="2018-05" db="EMBL/GenBank/DDBJ databases">
        <authorList>
            <person name="Ferrari B."/>
        </authorList>
    </citation>
    <scope>NUCLEOTIDE SEQUENCE</scope>
    <source>
        <strain evidence="3">RRmetagenome_bin12</strain>
    </source>
</reference>
<feature type="transmembrane region" description="Helical" evidence="1">
    <location>
        <begin position="64"/>
        <end position="89"/>
    </location>
</feature>
<organism evidence="3 4">
    <name type="scientific">Candidatus Aeolococcus gillhamiae</name>
    <dbReference type="NCBI Taxonomy" id="3127015"/>
    <lineage>
        <taxon>Bacteria</taxon>
        <taxon>Bacillati</taxon>
        <taxon>Candidatus Dormiibacterota</taxon>
        <taxon>Candidatus Dormibacteria</taxon>
        <taxon>Candidatus Aeolococcales</taxon>
        <taxon>Candidatus Aeolococcaceae</taxon>
        <taxon>Candidatus Aeolococcus</taxon>
    </lineage>
</organism>
<dbReference type="Proteomes" id="UP000248724">
    <property type="component" value="Unassembled WGS sequence"/>
</dbReference>
<reference evidence="3 4" key="1">
    <citation type="journal article" date="2017" name="Nature">
        <title>Atmospheric trace gases support primary production in Antarctic desert surface soil.</title>
        <authorList>
            <person name="Ji M."/>
            <person name="Greening C."/>
            <person name="Vanwonterghem I."/>
            <person name="Carere C.R."/>
            <person name="Bay S.K."/>
            <person name="Steen J.A."/>
            <person name="Montgomery K."/>
            <person name="Lines T."/>
            <person name="Beardall J."/>
            <person name="van Dorst J."/>
            <person name="Snape I."/>
            <person name="Stott M.B."/>
            <person name="Hugenholtz P."/>
            <person name="Ferrari B.C."/>
        </authorList>
    </citation>
    <scope>NUCLEOTIDE SEQUENCE [LARGE SCALE GENOMIC DNA]</scope>
    <source>
        <strain evidence="3">RRmetagenome_bin12</strain>
    </source>
</reference>
<feature type="transmembrane region" description="Helical" evidence="1">
    <location>
        <begin position="160"/>
        <end position="182"/>
    </location>
</feature>
<evidence type="ECO:0000313" key="5">
    <source>
        <dbReference type="Proteomes" id="UP000606991"/>
    </source>
</evidence>
<name>A0A2W6AJ46_9BACT</name>
<keyword evidence="1" id="KW-1133">Transmembrane helix</keyword>